<feature type="transmembrane region" description="Helical" evidence="8">
    <location>
        <begin position="91"/>
        <end position="115"/>
    </location>
</feature>
<evidence type="ECO:0000256" key="4">
    <source>
        <dbReference type="ARBA" id="ARBA00022989"/>
    </source>
</evidence>
<dbReference type="InterPro" id="IPR001734">
    <property type="entry name" value="Na/solute_symporter"/>
</dbReference>
<reference evidence="9 10" key="1">
    <citation type="submission" date="2024-01" db="EMBL/GenBank/DDBJ databases">
        <title>The genome of the rayed Mediterranean limpet Patella caerulea (Linnaeus, 1758).</title>
        <authorList>
            <person name="Anh-Thu Weber A."/>
            <person name="Halstead-Nussloch G."/>
        </authorList>
    </citation>
    <scope>NUCLEOTIDE SEQUENCE [LARGE SCALE GENOMIC DNA]</scope>
    <source>
        <strain evidence="9">AATW-2023a</strain>
        <tissue evidence="9">Whole specimen</tissue>
    </source>
</reference>
<evidence type="ECO:0000256" key="7">
    <source>
        <dbReference type="SAM" id="MobiDB-lite"/>
    </source>
</evidence>
<feature type="transmembrane region" description="Helical" evidence="8">
    <location>
        <begin position="361"/>
        <end position="384"/>
    </location>
</feature>
<feature type="transmembrane region" description="Helical" evidence="8">
    <location>
        <begin position="304"/>
        <end position="324"/>
    </location>
</feature>
<keyword evidence="5 8" id="KW-0472">Membrane</keyword>
<dbReference type="NCBIfam" id="TIGR00813">
    <property type="entry name" value="sss"/>
    <property type="match status" value="1"/>
</dbReference>
<evidence type="ECO:0000313" key="9">
    <source>
        <dbReference type="EMBL" id="KAK6196076.1"/>
    </source>
</evidence>
<evidence type="ECO:0000256" key="6">
    <source>
        <dbReference type="RuleBase" id="RU362091"/>
    </source>
</evidence>
<dbReference type="Proteomes" id="UP001347796">
    <property type="component" value="Unassembled WGS sequence"/>
</dbReference>
<keyword evidence="3 8" id="KW-0812">Transmembrane</keyword>
<feature type="transmembrane region" description="Helical" evidence="8">
    <location>
        <begin position="195"/>
        <end position="215"/>
    </location>
</feature>
<dbReference type="GO" id="GO:0005886">
    <property type="term" value="C:plasma membrane"/>
    <property type="evidence" value="ECO:0007669"/>
    <property type="project" value="TreeGrafter"/>
</dbReference>
<evidence type="ECO:0000256" key="3">
    <source>
        <dbReference type="ARBA" id="ARBA00022692"/>
    </source>
</evidence>
<dbReference type="GO" id="GO:0005412">
    <property type="term" value="F:D-glucose:sodium symporter activity"/>
    <property type="evidence" value="ECO:0007669"/>
    <property type="project" value="TreeGrafter"/>
</dbReference>
<name>A0AAN8Q2V7_PATCE</name>
<feature type="transmembrane region" description="Helical" evidence="8">
    <location>
        <begin position="12"/>
        <end position="32"/>
    </location>
</feature>
<evidence type="ECO:0008006" key="11">
    <source>
        <dbReference type="Google" id="ProtNLM"/>
    </source>
</evidence>
<comment type="similarity">
    <text evidence="2 6">Belongs to the sodium:solute symporter (SSF) (TC 2.A.21) family.</text>
</comment>
<dbReference type="Gene3D" id="1.20.1730.10">
    <property type="entry name" value="Sodium/glucose cotransporter"/>
    <property type="match status" value="1"/>
</dbReference>
<feature type="compositionally biased region" description="Basic and acidic residues" evidence="7">
    <location>
        <begin position="633"/>
        <end position="649"/>
    </location>
</feature>
<evidence type="ECO:0000256" key="1">
    <source>
        <dbReference type="ARBA" id="ARBA00004141"/>
    </source>
</evidence>
<evidence type="ECO:0000256" key="5">
    <source>
        <dbReference type="ARBA" id="ARBA00023136"/>
    </source>
</evidence>
<comment type="subcellular location">
    <subcellularLocation>
        <location evidence="1">Membrane</location>
        <topology evidence="1">Multi-pass membrane protein</topology>
    </subcellularLocation>
</comment>
<feature type="transmembrane region" description="Helical" evidence="8">
    <location>
        <begin position="260"/>
        <end position="277"/>
    </location>
</feature>
<feature type="region of interest" description="Disordered" evidence="7">
    <location>
        <begin position="615"/>
        <end position="663"/>
    </location>
</feature>
<comment type="caution">
    <text evidence="9">The sequence shown here is derived from an EMBL/GenBank/DDBJ whole genome shotgun (WGS) entry which is preliminary data.</text>
</comment>
<evidence type="ECO:0000313" key="10">
    <source>
        <dbReference type="Proteomes" id="UP001347796"/>
    </source>
</evidence>
<feature type="transmembrane region" description="Helical" evidence="8">
    <location>
        <begin position="167"/>
        <end position="188"/>
    </location>
</feature>
<dbReference type="Pfam" id="PF00474">
    <property type="entry name" value="SSF"/>
    <property type="match status" value="1"/>
</dbReference>
<keyword evidence="10" id="KW-1185">Reference proteome</keyword>
<dbReference type="PANTHER" id="PTHR11819">
    <property type="entry name" value="SOLUTE CARRIER FAMILY 5"/>
    <property type="match status" value="1"/>
</dbReference>
<evidence type="ECO:0000256" key="2">
    <source>
        <dbReference type="ARBA" id="ARBA00006434"/>
    </source>
</evidence>
<dbReference type="PANTHER" id="PTHR11819:SF195">
    <property type="entry name" value="SODIUM_GLUCOSE COTRANSPORTER 4"/>
    <property type="match status" value="1"/>
</dbReference>
<dbReference type="EMBL" id="JAZGQO010000001">
    <property type="protein sequence ID" value="KAK6196076.1"/>
    <property type="molecule type" value="Genomic_DNA"/>
</dbReference>
<feature type="transmembrane region" description="Helical" evidence="8">
    <location>
        <begin position="512"/>
        <end position="534"/>
    </location>
</feature>
<dbReference type="InterPro" id="IPR038377">
    <property type="entry name" value="Na/Glc_symporter_sf"/>
</dbReference>
<keyword evidence="4 8" id="KW-1133">Transmembrane helix</keyword>
<dbReference type="AlphaFoldDB" id="A0AAN8Q2V7"/>
<protein>
    <recommendedName>
        <fullName evidence="11">Sodium/glucose cotransporter 4</fullName>
    </recommendedName>
</protein>
<feature type="transmembrane region" description="Helical" evidence="8">
    <location>
        <begin position="713"/>
        <end position="732"/>
    </location>
</feature>
<accession>A0AAN8Q2V7</accession>
<feature type="transmembrane region" description="Helical" evidence="8">
    <location>
        <begin position="470"/>
        <end position="492"/>
    </location>
</feature>
<organism evidence="9 10">
    <name type="scientific">Patella caerulea</name>
    <name type="common">Rayed Mediterranean limpet</name>
    <dbReference type="NCBI Taxonomy" id="87958"/>
    <lineage>
        <taxon>Eukaryota</taxon>
        <taxon>Metazoa</taxon>
        <taxon>Spiralia</taxon>
        <taxon>Lophotrochozoa</taxon>
        <taxon>Mollusca</taxon>
        <taxon>Gastropoda</taxon>
        <taxon>Patellogastropoda</taxon>
        <taxon>Patelloidea</taxon>
        <taxon>Patellidae</taxon>
        <taxon>Patella</taxon>
    </lineage>
</organism>
<sequence length="734" mass="81613">MAEDTVGNTRLHVGDIIVITVYFLFVLFVGLWSSRRNRGSAGGYFLAGRNMNWIPIGASLYASNIGSLHFVGMAGSAAASGIAVGNYELNAIFVLLLLGYVFLPVYIASGVFTMPEYLRRRFGRERISVSLAVLALLVYIFTKISADLYAGVIFIQQSLRWDMYGSLILLLGIAALFTITGGLTAVIWTDFIQTIIMLSGAFVLMIISFMAVGGFEAMVEQYPLAIANSTLVSNYTMNTTCGRPRDDFLDLMRDPVKGDIPWPGLVGVVINSIWYWCSDQVIVQRTLAAKNYDHAKAGTILCRFIKSFGLFFLIFPGMIARILYTESVACADPDVCMEVCGSRSSCANVAYPLLVINLLPAGARGLMLAVMLSALMTSLTSIFNSSSTIFAMDIWTKIRRKASELEIMIVGRVFVLFLVVVSIVWIPVLQASQGSDLYVYIQEVSSFLQPPICAIFLLGIFWPRLNEKGAFFSLIIGMVAGLVRFIIQYSYVIPECGGAPDPTPSIVKDFHYLYFSCFLFLLTVTSAIVISVLTKPIDKRCLHRLTWATRHSKEKCLDINRWHKEELESPEVDKVQEDGDLKVSDTDDVFLEGDSEAPVELTHFSHMKDLANHLMHSHGDSNTKSVNNDEENASGKKIDSVHPDDKAPVTEKSVSATPEESKDETVIKDTLPFHKKMFNWVCGIDEDSKAALSSHTVIQNDMISIKETLKWKWGTNLASIFLIGTALFYYIYFW</sequence>
<dbReference type="InterPro" id="IPR018212">
    <property type="entry name" value="Na/solute_symporter_CS"/>
</dbReference>
<proteinExistence type="inferred from homology"/>
<feature type="transmembrane region" description="Helical" evidence="8">
    <location>
        <begin position="446"/>
        <end position="463"/>
    </location>
</feature>
<feature type="transmembrane region" description="Helical" evidence="8">
    <location>
        <begin position="127"/>
        <end position="155"/>
    </location>
</feature>
<feature type="transmembrane region" description="Helical" evidence="8">
    <location>
        <begin position="405"/>
        <end position="426"/>
    </location>
</feature>
<gene>
    <name evidence="9" type="ORF">SNE40_001371</name>
</gene>
<dbReference type="PROSITE" id="PS00457">
    <property type="entry name" value="NA_SOLUT_SYMP_2"/>
    <property type="match status" value="1"/>
</dbReference>
<feature type="transmembrane region" description="Helical" evidence="8">
    <location>
        <begin position="53"/>
        <end position="71"/>
    </location>
</feature>
<evidence type="ECO:0000256" key="8">
    <source>
        <dbReference type="SAM" id="Phobius"/>
    </source>
</evidence>
<dbReference type="PROSITE" id="PS50283">
    <property type="entry name" value="NA_SOLUT_SYMP_3"/>
    <property type="match status" value="1"/>
</dbReference>